<evidence type="ECO:0000256" key="3">
    <source>
        <dbReference type="ARBA" id="ARBA00022670"/>
    </source>
</evidence>
<dbReference type="GO" id="GO:0006508">
    <property type="term" value="P:proteolysis"/>
    <property type="evidence" value="ECO:0007669"/>
    <property type="project" value="UniProtKB-KW"/>
</dbReference>
<keyword evidence="4 8" id="KW-0812">Transmembrane</keyword>
<feature type="transmembrane region" description="Helical" evidence="8">
    <location>
        <begin position="82"/>
        <end position="99"/>
    </location>
</feature>
<sequence length="222" mass="25146">MYLIEKLSNRFASQISVILGFDKDYEEILAYGAFAILHILWSILLITVFGILFGVLLESLIISFTASILRKYSGGVHATSPNRCATIGTIIFVGFSVAINQFNSINLVFALIFHILSFIYAYYIISRYCPVDTPNKPIIKQESKERLRKKSFQFIHLCLICSVGLFILYFQRINYPAMKLILAICIGLVWQSFTLTRLGHLIISNLDILLAKTSFITGGDKR</sequence>
<evidence type="ECO:0000256" key="5">
    <source>
        <dbReference type="ARBA" id="ARBA00022801"/>
    </source>
</evidence>
<dbReference type="GO" id="GO:0008233">
    <property type="term" value="F:peptidase activity"/>
    <property type="evidence" value="ECO:0007669"/>
    <property type="project" value="UniProtKB-KW"/>
</dbReference>
<name>A0A841KPV0_9FIRM</name>
<evidence type="ECO:0000256" key="6">
    <source>
        <dbReference type="ARBA" id="ARBA00022989"/>
    </source>
</evidence>
<protein>
    <submittedName>
        <fullName evidence="9">Accessory gene regulator B</fullName>
    </submittedName>
</protein>
<accession>A0A841KPV0</accession>
<evidence type="ECO:0000256" key="1">
    <source>
        <dbReference type="ARBA" id="ARBA00022475"/>
    </source>
</evidence>
<dbReference type="EMBL" id="JACHEN010000008">
    <property type="protein sequence ID" value="MBB6215496.1"/>
    <property type="molecule type" value="Genomic_DNA"/>
</dbReference>
<dbReference type="GO" id="GO:0009372">
    <property type="term" value="P:quorum sensing"/>
    <property type="evidence" value="ECO:0007669"/>
    <property type="project" value="UniProtKB-KW"/>
</dbReference>
<keyword evidence="7 8" id="KW-0472">Membrane</keyword>
<dbReference type="SMART" id="SM00793">
    <property type="entry name" value="AgrB"/>
    <property type="match status" value="1"/>
</dbReference>
<dbReference type="InterPro" id="IPR006741">
    <property type="entry name" value="AgrB"/>
</dbReference>
<feature type="transmembrane region" description="Helical" evidence="8">
    <location>
        <begin position="28"/>
        <end position="61"/>
    </location>
</feature>
<dbReference type="RefSeq" id="WP_184309849.1">
    <property type="nucleotide sequence ID" value="NZ_JACHEN010000008.1"/>
</dbReference>
<feature type="transmembrane region" description="Helical" evidence="8">
    <location>
        <begin position="177"/>
        <end position="196"/>
    </location>
</feature>
<dbReference type="GO" id="GO:0016020">
    <property type="term" value="C:membrane"/>
    <property type="evidence" value="ECO:0007669"/>
    <property type="project" value="InterPro"/>
</dbReference>
<evidence type="ECO:0000256" key="7">
    <source>
        <dbReference type="ARBA" id="ARBA00023136"/>
    </source>
</evidence>
<keyword evidence="6 8" id="KW-1133">Transmembrane helix</keyword>
<organism evidence="9 10">
    <name type="scientific">Anaerosolibacter carboniphilus</name>
    <dbReference type="NCBI Taxonomy" id="1417629"/>
    <lineage>
        <taxon>Bacteria</taxon>
        <taxon>Bacillati</taxon>
        <taxon>Bacillota</taxon>
        <taxon>Clostridia</taxon>
        <taxon>Peptostreptococcales</taxon>
        <taxon>Thermotaleaceae</taxon>
        <taxon>Anaerosolibacter</taxon>
    </lineage>
</organism>
<gene>
    <name evidence="9" type="ORF">HNQ80_001585</name>
</gene>
<keyword evidence="1" id="KW-1003">Cell membrane</keyword>
<evidence type="ECO:0000256" key="4">
    <source>
        <dbReference type="ARBA" id="ARBA00022692"/>
    </source>
</evidence>
<keyword evidence="10" id="KW-1185">Reference proteome</keyword>
<proteinExistence type="predicted"/>
<keyword evidence="5" id="KW-0378">Hydrolase</keyword>
<evidence type="ECO:0000313" key="10">
    <source>
        <dbReference type="Proteomes" id="UP000579281"/>
    </source>
</evidence>
<evidence type="ECO:0000256" key="2">
    <source>
        <dbReference type="ARBA" id="ARBA00022654"/>
    </source>
</evidence>
<feature type="transmembrane region" description="Helical" evidence="8">
    <location>
        <begin position="154"/>
        <end position="171"/>
    </location>
</feature>
<evidence type="ECO:0000313" key="9">
    <source>
        <dbReference type="EMBL" id="MBB6215496.1"/>
    </source>
</evidence>
<dbReference type="Pfam" id="PF04647">
    <property type="entry name" value="AgrB"/>
    <property type="match status" value="1"/>
</dbReference>
<keyword evidence="2" id="KW-0673">Quorum sensing</keyword>
<keyword evidence="3" id="KW-0645">Protease</keyword>
<dbReference type="Proteomes" id="UP000579281">
    <property type="component" value="Unassembled WGS sequence"/>
</dbReference>
<feature type="transmembrane region" description="Helical" evidence="8">
    <location>
        <begin position="105"/>
        <end position="125"/>
    </location>
</feature>
<reference evidence="9 10" key="1">
    <citation type="submission" date="2020-08" db="EMBL/GenBank/DDBJ databases">
        <title>Genomic Encyclopedia of Type Strains, Phase IV (KMG-IV): sequencing the most valuable type-strain genomes for metagenomic binning, comparative biology and taxonomic classification.</title>
        <authorList>
            <person name="Goeker M."/>
        </authorList>
    </citation>
    <scope>NUCLEOTIDE SEQUENCE [LARGE SCALE GENOMIC DNA]</scope>
    <source>
        <strain evidence="9 10">DSM 103526</strain>
    </source>
</reference>
<dbReference type="AlphaFoldDB" id="A0A841KPV0"/>
<comment type="caution">
    <text evidence="9">The sequence shown here is derived from an EMBL/GenBank/DDBJ whole genome shotgun (WGS) entry which is preliminary data.</text>
</comment>
<evidence type="ECO:0000256" key="8">
    <source>
        <dbReference type="SAM" id="Phobius"/>
    </source>
</evidence>